<dbReference type="AlphaFoldDB" id="D6RLZ9"/>
<dbReference type="EMBL" id="AACS02000004">
    <property type="protein sequence ID" value="EFI27857.1"/>
    <property type="molecule type" value="Genomic_DNA"/>
</dbReference>
<evidence type="ECO:0000313" key="2">
    <source>
        <dbReference type="EMBL" id="EFI27857.1"/>
    </source>
</evidence>
<comment type="caution">
    <text evidence="2">The sequence shown here is derived from an EMBL/GenBank/DDBJ whole genome shotgun (WGS) entry which is preliminary data.</text>
</comment>
<reference evidence="2 3" key="1">
    <citation type="journal article" date="2010" name="Proc. Natl. Acad. Sci. U.S.A.">
        <title>Insights into evolution of multicellular fungi from the assembled chromosomes of the mushroom Coprinopsis cinerea (Coprinus cinereus).</title>
        <authorList>
            <person name="Stajich J.E."/>
            <person name="Wilke S.K."/>
            <person name="Ahren D."/>
            <person name="Au C.H."/>
            <person name="Birren B.W."/>
            <person name="Borodovsky M."/>
            <person name="Burns C."/>
            <person name="Canback B."/>
            <person name="Casselton L.A."/>
            <person name="Cheng C.K."/>
            <person name="Deng J."/>
            <person name="Dietrich F.S."/>
            <person name="Fargo D.C."/>
            <person name="Farman M.L."/>
            <person name="Gathman A.C."/>
            <person name="Goldberg J."/>
            <person name="Guigo R."/>
            <person name="Hoegger P.J."/>
            <person name="Hooker J.B."/>
            <person name="Huggins A."/>
            <person name="James T.Y."/>
            <person name="Kamada T."/>
            <person name="Kilaru S."/>
            <person name="Kodira C."/>
            <person name="Kues U."/>
            <person name="Kupfer D."/>
            <person name="Kwan H.S."/>
            <person name="Lomsadze A."/>
            <person name="Li W."/>
            <person name="Lilly W.W."/>
            <person name="Ma L.J."/>
            <person name="Mackey A.J."/>
            <person name="Manning G."/>
            <person name="Martin F."/>
            <person name="Muraguchi H."/>
            <person name="Natvig D.O."/>
            <person name="Palmerini H."/>
            <person name="Ramesh M.A."/>
            <person name="Rehmeyer C.J."/>
            <person name="Roe B.A."/>
            <person name="Shenoy N."/>
            <person name="Stanke M."/>
            <person name="Ter-Hovhannisyan V."/>
            <person name="Tunlid A."/>
            <person name="Velagapudi R."/>
            <person name="Vision T.J."/>
            <person name="Zeng Q."/>
            <person name="Zolan M.E."/>
            <person name="Pukkila P.J."/>
        </authorList>
    </citation>
    <scope>NUCLEOTIDE SEQUENCE [LARGE SCALE GENOMIC DNA]</scope>
    <source>
        <strain evidence="3">Okayama-7 / 130 / ATCC MYA-4618 / FGSC 9003</strain>
    </source>
</reference>
<dbReference type="RefSeq" id="XP_002911351.1">
    <property type="nucleotide sequence ID" value="XM_002911305.1"/>
</dbReference>
<dbReference type="Proteomes" id="UP000001861">
    <property type="component" value="Unassembled WGS sequence"/>
</dbReference>
<protein>
    <submittedName>
        <fullName evidence="2">Uncharacterized protein</fullName>
    </submittedName>
</protein>
<organism evidence="2 3">
    <name type="scientific">Coprinopsis cinerea (strain Okayama-7 / 130 / ATCC MYA-4618 / FGSC 9003)</name>
    <name type="common">Inky cap fungus</name>
    <name type="synonym">Hormographiella aspergillata</name>
    <dbReference type="NCBI Taxonomy" id="240176"/>
    <lineage>
        <taxon>Eukaryota</taxon>
        <taxon>Fungi</taxon>
        <taxon>Dikarya</taxon>
        <taxon>Basidiomycota</taxon>
        <taxon>Agaricomycotina</taxon>
        <taxon>Agaricomycetes</taxon>
        <taxon>Agaricomycetidae</taxon>
        <taxon>Agaricales</taxon>
        <taxon>Agaricineae</taxon>
        <taxon>Psathyrellaceae</taxon>
        <taxon>Coprinopsis</taxon>
    </lineage>
</organism>
<dbReference type="KEGG" id="cci:CC1G_14350"/>
<dbReference type="InParanoid" id="D6RLZ9"/>
<evidence type="ECO:0000256" key="1">
    <source>
        <dbReference type="SAM" id="MobiDB-lite"/>
    </source>
</evidence>
<dbReference type="VEuPathDB" id="FungiDB:CC1G_14350"/>
<evidence type="ECO:0000313" key="3">
    <source>
        <dbReference type="Proteomes" id="UP000001861"/>
    </source>
</evidence>
<sequence>MATFKLSSPRSLTFLVGERRQKGRRLWVRGSNHQYHVVFVFRNLRHCSVIRSQELKGFAGVDLQCRVSSFFRECRSPVIFAFGNEAGEVERTPFLQDMRHRCTEYNWQVLQPSIEYTFAPSTNGERVPEPAVQFLGDLSTGTIVLECGCQCERLDNQHQLNWAHRLQTGLKLKLPPVLRSTCTQCCHSIDTPLHSTFICQPVPAGANALENASPSPSGSSSNLEGRTHAVPCERCAYYDDGRLSVVHASKVRTKPFTPSINCITDLGGALFLSYVLVETKAKRKWKCCQRKFSSERPSLEKKKDSFLNYSGYWLSSVDLELDPGSTYSNGQFNLNQHDPSKVDRAPSELTH</sequence>
<accession>D6RLZ9</accession>
<keyword evidence="3" id="KW-1185">Reference proteome</keyword>
<feature type="region of interest" description="Disordered" evidence="1">
    <location>
        <begin position="330"/>
        <end position="351"/>
    </location>
</feature>
<feature type="compositionally biased region" description="Basic and acidic residues" evidence="1">
    <location>
        <begin position="338"/>
        <end position="351"/>
    </location>
</feature>
<proteinExistence type="predicted"/>
<name>D6RLZ9_COPC7</name>
<gene>
    <name evidence="2" type="ORF">CC1G_14350</name>
</gene>
<dbReference type="HOGENOM" id="CLU_789921_0_0_1"/>
<dbReference type="GeneID" id="9379885"/>